<dbReference type="InterPro" id="IPR029062">
    <property type="entry name" value="Class_I_gatase-like"/>
</dbReference>
<dbReference type="RefSeq" id="WP_163889646.1">
    <property type="nucleotide sequence ID" value="NZ_JAAFYS010000001.1"/>
</dbReference>
<dbReference type="Pfam" id="PF14871">
    <property type="entry name" value="GHL6"/>
    <property type="match status" value="1"/>
</dbReference>
<accession>A0A6B2K0J7</accession>
<keyword evidence="3" id="KW-1185">Reference proteome</keyword>
<gene>
    <name evidence="2" type="ORF">GZA08_02475</name>
</gene>
<dbReference type="Gene3D" id="3.20.20.80">
    <property type="entry name" value="Glycosidases"/>
    <property type="match status" value="1"/>
</dbReference>
<dbReference type="SUPFAM" id="SSF51445">
    <property type="entry name" value="(Trans)glycosidases"/>
    <property type="match status" value="1"/>
</dbReference>
<dbReference type="InterPro" id="IPR028212">
    <property type="entry name" value="GHL6"/>
</dbReference>
<proteinExistence type="predicted"/>
<dbReference type="GO" id="GO:0005975">
    <property type="term" value="P:carbohydrate metabolic process"/>
    <property type="evidence" value="ECO:0007669"/>
    <property type="project" value="InterPro"/>
</dbReference>
<feature type="domain" description="Beta-galactosidase trimerisation" evidence="1">
    <location>
        <begin position="374"/>
        <end position="429"/>
    </location>
</feature>
<comment type="caution">
    <text evidence="2">The sequence shown here is derived from an EMBL/GenBank/DDBJ whole genome shotgun (WGS) entry which is preliminary data.</text>
</comment>
<dbReference type="SUPFAM" id="SSF52317">
    <property type="entry name" value="Class I glutamine amidotransferase-like"/>
    <property type="match status" value="1"/>
</dbReference>
<dbReference type="CDD" id="cd03143">
    <property type="entry name" value="A4_beta-galactosidase_middle_domain"/>
    <property type="match status" value="1"/>
</dbReference>
<dbReference type="InterPro" id="IPR017853">
    <property type="entry name" value="GH"/>
</dbReference>
<dbReference type="Proteomes" id="UP000474757">
    <property type="component" value="Unassembled WGS sequence"/>
</dbReference>
<sequence length="663" mass="71533">MRQRQVHLDFHTSPLIEGIGSAFEPEAFAEAYAGAGVDSVTLFSKCHHGLSYHPTKVGRMHPHLSFDLLRAQMDALKARGIGTPIYLSAAWDEQAAAAHPDWQAVLPDGRLAFYSDEPYGGWAFLDFASPYLDYLCAQVDEVMTTYPDGDGIFIDICFQRPSISPHAQAGMAARGLDWRSEADRATFGDIAAQEFFDRVTEVVRGHRADCPLFFNSGHIRKGHRAHYARHYTHLEVESLPTAGWGYDHFPTSARYVDAMGVPFLGMTGKFATTWGEFGGYKRPEALRYECAAMAAHGAGCSIGDHLHPTGAVEPATIRLIASAYQPMVAAAPWLEGSTAARQIALVSAEAMAPGGLAGEPSHHAEADDGAVRVLLEGGFTFDVVDGESDLSPYSLVICPDAVAISPAFQARLEEHLARGGRLLLTGASGLGPGGPLFDIGAVWEGPSPMRGGDYLFAAPEIAAEGVDAPIFTYLPSERLRVTDGESLGAVHDPYIDRRPGAFSGHVHAPYRPEPSGYAAAVQKGGMIHAAHPIFSCYYLTGEVALLEIAENLIRCALAEQPLVETSLPRAGRALLRQQDGREVLHLLHANPVLRGTLRGNPVQPIQDISTLHDISVDVAVRRPVTAVRLVPDGEALPFEASGKRVRFILPRLTGQAMVEIVYG</sequence>
<evidence type="ECO:0000313" key="2">
    <source>
        <dbReference type="EMBL" id="NDU99835.1"/>
    </source>
</evidence>
<protein>
    <recommendedName>
        <fullName evidence="1">Beta-galactosidase trimerisation domain-containing protein</fullName>
    </recommendedName>
</protein>
<dbReference type="EMBL" id="JAAGAB010000001">
    <property type="protein sequence ID" value="NDU99835.1"/>
    <property type="molecule type" value="Genomic_DNA"/>
</dbReference>
<dbReference type="Pfam" id="PF08532">
    <property type="entry name" value="Glyco_hydro_42M"/>
    <property type="match status" value="1"/>
</dbReference>
<reference evidence="2 3" key="1">
    <citation type="submission" date="2020-02" db="EMBL/GenBank/DDBJ databases">
        <title>Pseudoroseicyclus tamarix, sp. nov., isolated from offshore sediment of a Tamarix chinensis forest.</title>
        <authorList>
            <person name="Gai Y."/>
        </authorList>
    </citation>
    <scope>NUCLEOTIDE SEQUENCE [LARGE SCALE GENOMIC DNA]</scope>
    <source>
        <strain evidence="2 3">CLL3-39</strain>
    </source>
</reference>
<organism evidence="2 3">
    <name type="scientific">Pseudoroseicyclus tamaricis</name>
    <dbReference type="NCBI Taxonomy" id="2705421"/>
    <lineage>
        <taxon>Bacteria</taxon>
        <taxon>Pseudomonadati</taxon>
        <taxon>Pseudomonadota</taxon>
        <taxon>Alphaproteobacteria</taxon>
        <taxon>Rhodobacterales</taxon>
        <taxon>Paracoccaceae</taxon>
        <taxon>Pseudoroseicyclus</taxon>
    </lineage>
</organism>
<dbReference type="GO" id="GO:0004565">
    <property type="term" value="F:beta-galactosidase activity"/>
    <property type="evidence" value="ECO:0007669"/>
    <property type="project" value="InterPro"/>
</dbReference>
<dbReference type="AlphaFoldDB" id="A0A6B2K0J7"/>
<evidence type="ECO:0000259" key="1">
    <source>
        <dbReference type="Pfam" id="PF08532"/>
    </source>
</evidence>
<dbReference type="Gene3D" id="3.40.50.880">
    <property type="match status" value="1"/>
</dbReference>
<evidence type="ECO:0000313" key="3">
    <source>
        <dbReference type="Proteomes" id="UP000474757"/>
    </source>
</evidence>
<dbReference type="InterPro" id="IPR013738">
    <property type="entry name" value="Beta_galactosidase_Trimer"/>
</dbReference>
<name>A0A6B2K0J7_9RHOB</name>